<reference evidence="11 12" key="1">
    <citation type="submission" date="2024-02" db="EMBL/GenBank/DDBJ databases">
        <title>Genome analysis and characterization of Microbaculum marinisediminis sp. nov., isolated from marine sediment.</title>
        <authorList>
            <person name="Du Z.-J."/>
            <person name="Ye Y.-Q."/>
            <person name="Zhang Z.-R."/>
            <person name="Yuan S.-M."/>
            <person name="Zhang X.-Y."/>
        </authorList>
    </citation>
    <scope>NUCLEOTIDE SEQUENCE [LARGE SCALE GENOMIC DNA]</scope>
    <source>
        <strain evidence="11 12">SDUM1044001</strain>
    </source>
</reference>
<feature type="transmembrane region" description="Helical" evidence="9">
    <location>
        <begin position="51"/>
        <end position="69"/>
    </location>
</feature>
<keyword evidence="4 9" id="KW-0997">Cell inner membrane</keyword>
<proteinExistence type="inferred from homology"/>
<evidence type="ECO:0000256" key="8">
    <source>
        <dbReference type="ARBA" id="ARBA00038436"/>
    </source>
</evidence>
<feature type="transmembrane region" description="Helical" evidence="9">
    <location>
        <begin position="7"/>
        <end position="31"/>
    </location>
</feature>
<dbReference type="RefSeq" id="WP_340331875.1">
    <property type="nucleotide sequence ID" value="NZ_JAZHOF010000010.1"/>
</dbReference>
<dbReference type="EMBL" id="JAZHOF010000010">
    <property type="protein sequence ID" value="MEJ8574174.1"/>
    <property type="molecule type" value="Genomic_DNA"/>
</dbReference>
<accession>A0AAW9RZ15</accession>
<comment type="function">
    <text evidence="9">Part of the tripartite ATP-independent periplasmic (TRAP) transport system.</text>
</comment>
<evidence type="ECO:0000256" key="2">
    <source>
        <dbReference type="ARBA" id="ARBA00022448"/>
    </source>
</evidence>
<feature type="domain" description="Tripartite ATP-independent periplasmic transporters DctQ component" evidence="10">
    <location>
        <begin position="26"/>
        <end position="154"/>
    </location>
</feature>
<keyword evidence="5 9" id="KW-0812">Transmembrane</keyword>
<dbReference type="InterPro" id="IPR007387">
    <property type="entry name" value="TRAP_DctQ"/>
</dbReference>
<dbReference type="Pfam" id="PF04290">
    <property type="entry name" value="DctQ"/>
    <property type="match status" value="1"/>
</dbReference>
<dbReference type="GO" id="GO:0005886">
    <property type="term" value="C:plasma membrane"/>
    <property type="evidence" value="ECO:0007669"/>
    <property type="project" value="UniProtKB-SubCell"/>
</dbReference>
<keyword evidence="6 9" id="KW-1133">Transmembrane helix</keyword>
<evidence type="ECO:0000256" key="1">
    <source>
        <dbReference type="ARBA" id="ARBA00004429"/>
    </source>
</evidence>
<comment type="subunit">
    <text evidence="9">The complex comprises the extracytoplasmic solute receptor protein and the two transmembrane proteins.</text>
</comment>
<comment type="similarity">
    <text evidence="8 9">Belongs to the TRAP transporter small permease family.</text>
</comment>
<organism evidence="11 12">
    <name type="scientific">Microbaculum marinum</name>
    <dbReference type="NCBI Taxonomy" id="1764581"/>
    <lineage>
        <taxon>Bacteria</taxon>
        <taxon>Pseudomonadati</taxon>
        <taxon>Pseudomonadota</taxon>
        <taxon>Alphaproteobacteria</taxon>
        <taxon>Hyphomicrobiales</taxon>
        <taxon>Tepidamorphaceae</taxon>
        <taxon>Microbaculum</taxon>
    </lineage>
</organism>
<feature type="transmembrane region" description="Helical" evidence="9">
    <location>
        <begin position="130"/>
        <end position="148"/>
    </location>
</feature>
<keyword evidence="2 9" id="KW-0813">Transport</keyword>
<dbReference type="InterPro" id="IPR055348">
    <property type="entry name" value="DctQ"/>
</dbReference>
<evidence type="ECO:0000256" key="5">
    <source>
        <dbReference type="ARBA" id="ARBA00022692"/>
    </source>
</evidence>
<keyword evidence="7 9" id="KW-0472">Membrane</keyword>
<protein>
    <recommendedName>
        <fullName evidence="9">TRAP transporter small permease protein</fullName>
    </recommendedName>
</protein>
<name>A0AAW9RZ15_9HYPH</name>
<dbReference type="GO" id="GO:0022857">
    <property type="term" value="F:transmembrane transporter activity"/>
    <property type="evidence" value="ECO:0007669"/>
    <property type="project" value="UniProtKB-UniRule"/>
</dbReference>
<dbReference type="PANTHER" id="PTHR35011:SF5">
    <property type="entry name" value="SIALIC ACID TRAP TRANSPORTER SMALL PERMEASE PROTEIN SIAQ"/>
    <property type="match status" value="1"/>
</dbReference>
<comment type="subcellular location">
    <subcellularLocation>
        <location evidence="1 9">Cell inner membrane</location>
        <topology evidence="1 9">Multi-pass membrane protein</topology>
    </subcellularLocation>
</comment>
<gene>
    <name evidence="11" type="ORF">V3328_22010</name>
</gene>
<evidence type="ECO:0000256" key="6">
    <source>
        <dbReference type="ARBA" id="ARBA00022989"/>
    </source>
</evidence>
<evidence type="ECO:0000256" key="4">
    <source>
        <dbReference type="ARBA" id="ARBA00022519"/>
    </source>
</evidence>
<dbReference type="PANTHER" id="PTHR35011">
    <property type="entry name" value="2,3-DIKETO-L-GULONATE TRAP TRANSPORTER SMALL PERMEASE PROTEIN YIAM"/>
    <property type="match status" value="1"/>
</dbReference>
<feature type="transmembrane region" description="Helical" evidence="9">
    <location>
        <begin position="90"/>
        <end position="110"/>
    </location>
</feature>
<comment type="caution">
    <text evidence="11">The sequence shown here is derived from an EMBL/GenBank/DDBJ whole genome shotgun (WGS) entry which is preliminary data.</text>
</comment>
<evidence type="ECO:0000256" key="7">
    <source>
        <dbReference type="ARBA" id="ARBA00023136"/>
    </source>
</evidence>
<keyword evidence="12" id="KW-1185">Reference proteome</keyword>
<evidence type="ECO:0000256" key="9">
    <source>
        <dbReference type="RuleBase" id="RU369079"/>
    </source>
</evidence>
<sequence length="167" mass="18145">MSPIDRVGTWLAGAIGFALGVVLAAMVVIVTYQVFSRFHTSIPFWGGTEEIARGLFVWLVMLGAALAVRSREHFFVDILPAATPAPVQRVLRVVVLLTVLVVSVVLVVYGWEFAVSGLKRRSLVTHLPAIWSYSAIVTGAVLMTLFALRDLLRLRAGDRNDGDPADG</sequence>
<dbReference type="GO" id="GO:0015740">
    <property type="term" value="P:C4-dicarboxylate transport"/>
    <property type="evidence" value="ECO:0007669"/>
    <property type="project" value="TreeGrafter"/>
</dbReference>
<dbReference type="Proteomes" id="UP001378188">
    <property type="component" value="Unassembled WGS sequence"/>
</dbReference>
<dbReference type="AlphaFoldDB" id="A0AAW9RZ15"/>
<evidence type="ECO:0000313" key="12">
    <source>
        <dbReference type="Proteomes" id="UP001378188"/>
    </source>
</evidence>
<evidence type="ECO:0000259" key="10">
    <source>
        <dbReference type="Pfam" id="PF04290"/>
    </source>
</evidence>
<keyword evidence="3" id="KW-1003">Cell membrane</keyword>
<evidence type="ECO:0000256" key="3">
    <source>
        <dbReference type="ARBA" id="ARBA00022475"/>
    </source>
</evidence>
<evidence type="ECO:0000313" key="11">
    <source>
        <dbReference type="EMBL" id="MEJ8574174.1"/>
    </source>
</evidence>